<proteinExistence type="predicted"/>
<accession>A0AAV2VNR9</accession>
<evidence type="ECO:0000313" key="2">
    <source>
        <dbReference type="Proteomes" id="UP000018211"/>
    </source>
</evidence>
<gene>
    <name evidence="1" type="ORF">VIBNISOn1_1750032</name>
</gene>
<name>A0AAV2VNR9_9VIBR</name>
<organism evidence="1 2">
    <name type="scientific">Vibrio nigripulchritudo SOn1</name>
    <dbReference type="NCBI Taxonomy" id="1238450"/>
    <lineage>
        <taxon>Bacteria</taxon>
        <taxon>Pseudomonadati</taxon>
        <taxon>Pseudomonadota</taxon>
        <taxon>Gammaproteobacteria</taxon>
        <taxon>Vibrionales</taxon>
        <taxon>Vibrionaceae</taxon>
        <taxon>Vibrio</taxon>
    </lineage>
</organism>
<dbReference type="EMBL" id="CAOF01000085">
    <property type="protein sequence ID" value="CCO46360.1"/>
    <property type="molecule type" value="Genomic_DNA"/>
</dbReference>
<comment type="caution">
    <text evidence="1">The sequence shown here is derived from an EMBL/GenBank/DDBJ whole genome shotgun (WGS) entry which is preliminary data.</text>
</comment>
<evidence type="ECO:0000313" key="1">
    <source>
        <dbReference type="EMBL" id="CCO46360.1"/>
    </source>
</evidence>
<evidence type="ECO:0008006" key="3">
    <source>
        <dbReference type="Google" id="ProtNLM"/>
    </source>
</evidence>
<dbReference type="AlphaFoldDB" id="A0AAV2VNR9"/>
<protein>
    <recommendedName>
        <fullName evidence="3">RTX toxins and related Ca2+-binding protein</fullName>
    </recommendedName>
</protein>
<dbReference type="PRINTS" id="PR00313">
    <property type="entry name" value="CABNDNGRPT"/>
</dbReference>
<reference evidence="1 2" key="1">
    <citation type="journal article" date="2013" name="ISME J.">
        <title>Comparative genomics of pathogenic lineages of Vibrio nigripulchritudo identifies virulence-associated traits.</title>
        <authorList>
            <person name="Goudenege D."/>
            <person name="Labreuche Y."/>
            <person name="Krin E."/>
            <person name="Ansquer D."/>
            <person name="Mangenot S."/>
            <person name="Calteau A."/>
            <person name="Medigue C."/>
            <person name="Mazel D."/>
            <person name="Polz M.F."/>
            <person name="Le Roux F."/>
        </authorList>
    </citation>
    <scope>NUCLEOTIDE SEQUENCE [LARGE SCALE GENOMIC DNA]</scope>
    <source>
        <strain evidence="1 2">SOn1</strain>
    </source>
</reference>
<sequence length="302" mass="32781">MTMTLLVGTTNTDGTGSAENLTIDNATQVIEGAGVSHGVWGVDLESLIGTPYSPDEKLIDASLVSWNKHGYKEVKVEGNVDSIYLSNFVDVHVAVNNDSGTSMFIENAKRGHIETGSGDDLIGLFVQSNNNIWSNHFTIDTGAGNDEIYLWDTEGSHRTSLNINAGNGDDLVDITGLQNADQGVTRVIDGGEGLDVFVHGGDASVDFKNFEVIQSSYGEHVELTFDDLNKNGNTEHGLVIDAASFHVEGTGYMEEGTLSHSDKAYLRELGYASEDFVKIWVFDDYLMPDEVHAVLTYDIDAF</sequence>
<dbReference type="RefSeq" id="WP_022611522.1">
    <property type="nucleotide sequence ID" value="NZ_LK391965.1"/>
</dbReference>
<dbReference type="Proteomes" id="UP000018211">
    <property type="component" value="Unassembled WGS sequence"/>
</dbReference>